<evidence type="ECO:0000256" key="6">
    <source>
        <dbReference type="SAM" id="Phobius"/>
    </source>
</evidence>
<dbReference type="InterPro" id="IPR020846">
    <property type="entry name" value="MFS_dom"/>
</dbReference>
<evidence type="ECO:0000313" key="8">
    <source>
        <dbReference type="EMBL" id="CVK33313.1"/>
    </source>
</evidence>
<evidence type="ECO:0000256" key="3">
    <source>
        <dbReference type="ARBA" id="ARBA00022692"/>
    </source>
</evidence>
<keyword evidence="5 6" id="KW-0472">Membrane</keyword>
<feature type="transmembrane region" description="Helical" evidence="6">
    <location>
        <begin position="89"/>
        <end position="108"/>
    </location>
</feature>
<dbReference type="KEGG" id="mema:MMAB1_2100"/>
<dbReference type="GO" id="GO:0022857">
    <property type="term" value="F:transmembrane transporter activity"/>
    <property type="evidence" value="ECO:0007669"/>
    <property type="project" value="InterPro"/>
</dbReference>
<dbReference type="RefSeq" id="WP_062264207.1">
    <property type="nucleotide sequence ID" value="NZ_DAIMMY010000072.1"/>
</dbReference>
<organism evidence="8 9">
    <name type="scientific">Methanoculleus bourgensis</name>
    <dbReference type="NCBI Taxonomy" id="83986"/>
    <lineage>
        <taxon>Archaea</taxon>
        <taxon>Methanobacteriati</taxon>
        <taxon>Methanobacteriota</taxon>
        <taxon>Stenosarchaea group</taxon>
        <taxon>Methanomicrobia</taxon>
        <taxon>Methanomicrobiales</taxon>
        <taxon>Methanomicrobiaceae</taxon>
        <taxon>Methanoculleus</taxon>
    </lineage>
</organism>
<dbReference type="OrthoDB" id="117970at2157"/>
<feature type="transmembrane region" description="Helical" evidence="6">
    <location>
        <begin position="350"/>
        <end position="371"/>
    </location>
</feature>
<keyword evidence="2" id="KW-0813">Transport</keyword>
<evidence type="ECO:0000313" key="9">
    <source>
        <dbReference type="Proteomes" id="UP000069850"/>
    </source>
</evidence>
<dbReference type="PRINTS" id="PR01035">
    <property type="entry name" value="TCRTETA"/>
</dbReference>
<dbReference type="InterPro" id="IPR005829">
    <property type="entry name" value="Sugar_transporter_CS"/>
</dbReference>
<feature type="transmembrane region" description="Helical" evidence="6">
    <location>
        <begin position="21"/>
        <end position="45"/>
    </location>
</feature>
<feature type="domain" description="Major facilitator superfamily (MFS) profile" evidence="7">
    <location>
        <begin position="23"/>
        <end position="401"/>
    </location>
</feature>
<evidence type="ECO:0000256" key="4">
    <source>
        <dbReference type="ARBA" id="ARBA00022989"/>
    </source>
</evidence>
<evidence type="ECO:0000259" key="7">
    <source>
        <dbReference type="PROSITE" id="PS50850"/>
    </source>
</evidence>
<keyword evidence="4 6" id="KW-1133">Transmembrane helix</keyword>
<dbReference type="InterPro" id="IPR001958">
    <property type="entry name" value="Tet-R_TetA/multi-R_MdtG-like"/>
</dbReference>
<dbReference type="InterPro" id="IPR011701">
    <property type="entry name" value="MFS"/>
</dbReference>
<protein>
    <submittedName>
        <fullName evidence="8">Major facilitator superfamily permease</fullName>
    </submittedName>
</protein>
<feature type="transmembrane region" description="Helical" evidence="6">
    <location>
        <begin position="176"/>
        <end position="196"/>
    </location>
</feature>
<dbReference type="Proteomes" id="UP000069850">
    <property type="component" value="Chromosome 1"/>
</dbReference>
<feature type="transmembrane region" description="Helical" evidence="6">
    <location>
        <begin position="287"/>
        <end position="306"/>
    </location>
</feature>
<reference evidence="8 9" key="1">
    <citation type="submission" date="2016-01" db="EMBL/GenBank/DDBJ databases">
        <authorList>
            <person name="Manzoor S."/>
        </authorList>
    </citation>
    <scope>NUCLEOTIDE SEQUENCE [LARGE SCALE GENOMIC DNA]</scope>
    <source>
        <strain evidence="8">Methanoculleus sp MAB1</strain>
    </source>
</reference>
<comment type="subcellular location">
    <subcellularLocation>
        <location evidence="1">Membrane</location>
        <topology evidence="1">Multi-pass membrane protein</topology>
    </subcellularLocation>
</comment>
<feature type="transmembrane region" description="Helical" evidence="6">
    <location>
        <begin position="377"/>
        <end position="398"/>
    </location>
</feature>
<evidence type="ECO:0000256" key="1">
    <source>
        <dbReference type="ARBA" id="ARBA00004141"/>
    </source>
</evidence>
<dbReference type="InterPro" id="IPR036259">
    <property type="entry name" value="MFS_trans_sf"/>
</dbReference>
<dbReference type="GeneID" id="27137816"/>
<dbReference type="Pfam" id="PF07690">
    <property type="entry name" value="MFS_1"/>
    <property type="match status" value="2"/>
</dbReference>
<dbReference type="SUPFAM" id="SSF103473">
    <property type="entry name" value="MFS general substrate transporter"/>
    <property type="match status" value="1"/>
</dbReference>
<dbReference type="PANTHER" id="PTHR23506">
    <property type="entry name" value="GH10249P"/>
    <property type="match status" value="1"/>
</dbReference>
<feature type="transmembrane region" description="Helical" evidence="6">
    <location>
        <begin position="244"/>
        <end position="267"/>
    </location>
</feature>
<feature type="transmembrane region" description="Helical" evidence="6">
    <location>
        <begin position="57"/>
        <end position="77"/>
    </location>
</feature>
<dbReference type="EMBL" id="LT158599">
    <property type="protein sequence ID" value="CVK33313.1"/>
    <property type="molecule type" value="Genomic_DNA"/>
</dbReference>
<dbReference type="PROSITE" id="PS50850">
    <property type="entry name" value="MFS"/>
    <property type="match status" value="1"/>
</dbReference>
<feature type="transmembrane region" description="Helical" evidence="6">
    <location>
        <begin position="312"/>
        <end position="338"/>
    </location>
</feature>
<proteinExistence type="predicted"/>
<dbReference type="AlphaFoldDB" id="A0A0X3BMR2"/>
<feature type="transmembrane region" description="Helical" evidence="6">
    <location>
        <begin position="217"/>
        <end position="238"/>
    </location>
</feature>
<accession>A0A0X3BMR2</accession>
<feature type="transmembrane region" description="Helical" evidence="6">
    <location>
        <begin position="114"/>
        <end position="136"/>
    </location>
</feature>
<dbReference type="PROSITE" id="PS00216">
    <property type="entry name" value="SUGAR_TRANSPORT_1"/>
    <property type="match status" value="1"/>
</dbReference>
<dbReference type="CDD" id="cd17325">
    <property type="entry name" value="MFS_MdtG_SLC18_like"/>
    <property type="match status" value="1"/>
</dbReference>
<dbReference type="GO" id="GO:0016020">
    <property type="term" value="C:membrane"/>
    <property type="evidence" value="ECO:0007669"/>
    <property type="project" value="UniProtKB-SubCell"/>
</dbReference>
<feature type="transmembrane region" description="Helical" evidence="6">
    <location>
        <begin position="148"/>
        <end position="170"/>
    </location>
</feature>
<dbReference type="Gene3D" id="1.20.1250.20">
    <property type="entry name" value="MFS general substrate transporter like domains"/>
    <property type="match status" value="2"/>
</dbReference>
<keyword evidence="3 6" id="KW-0812">Transmembrane</keyword>
<dbReference type="InterPro" id="IPR050930">
    <property type="entry name" value="MFS_Vesicular_Transporter"/>
</dbReference>
<name>A0A0X3BMR2_9EURY</name>
<gene>
    <name evidence="8" type="primary">blt</name>
    <name evidence="8" type="ORF">MMAB1_2100</name>
</gene>
<dbReference type="PANTHER" id="PTHR23506:SF23">
    <property type="entry name" value="GH10249P"/>
    <property type="match status" value="1"/>
</dbReference>
<sequence>MTTRESQRFHTLRERIAASPDAILVLVVLVIFMDMMIYGLLIPVFPEYAPRLGVDESVLGVVFGVYAAMLFLFSIPMGLLSDRVGRRPLIVVGMFLLAGATALFGFSTSVTHLFIARMVQGVSAAATWSAGLALLADITDPSRLGERMGIALSAVGLGTVLGPVVGGLLFEYLGYVATFLIPAAVVATVGLLVLAVPVRSCKREGDRERAGMLPRGALLPLAACAATTVAVSGTYGVLDPYLPVYLHAAFSASPATIGLVFAVLAIAAAIAQPTAGRIYDRYGGSRYLIGGGLLLSGTAIFAAMQAPTLPLVAAAILVLGVTLSSALVPMMPIMAGIYRDQDSQGVAYGMYNTFFSIGLALGPFAGAALLGHYPLPAIFLLQAAVLGVMGVLGCLLIGRLGWR</sequence>
<evidence type="ECO:0000256" key="2">
    <source>
        <dbReference type="ARBA" id="ARBA00022448"/>
    </source>
</evidence>
<evidence type="ECO:0000256" key="5">
    <source>
        <dbReference type="ARBA" id="ARBA00023136"/>
    </source>
</evidence>